<feature type="transmembrane region" description="Helical" evidence="6">
    <location>
        <begin position="383"/>
        <end position="405"/>
    </location>
</feature>
<reference evidence="9 10" key="1">
    <citation type="submission" date="2014-09" db="EMBL/GenBank/DDBJ databases">
        <title>Draft Genome Sequence of Draconibacterium sp. JN14CK-3.</title>
        <authorList>
            <person name="Dong C."/>
            <person name="Lai Q."/>
            <person name="Shao Z."/>
        </authorList>
    </citation>
    <scope>NUCLEOTIDE SEQUENCE [LARGE SCALE GENOMIC DNA]</scope>
    <source>
        <strain evidence="9 10">JN14CK-3</strain>
    </source>
</reference>
<comment type="caution">
    <text evidence="9">The sequence shown here is derived from an EMBL/GenBank/DDBJ whole genome shotgun (WGS) entry which is preliminary data.</text>
</comment>
<dbReference type="Pfam" id="PF02687">
    <property type="entry name" value="FtsX"/>
    <property type="match status" value="1"/>
</dbReference>
<name>A0A0D8JAS7_9BACT</name>
<evidence type="ECO:0000256" key="5">
    <source>
        <dbReference type="ARBA" id="ARBA00023136"/>
    </source>
</evidence>
<gene>
    <name evidence="9" type="ORF">LH29_00790</name>
</gene>
<dbReference type="PANTHER" id="PTHR30572:SF18">
    <property type="entry name" value="ABC-TYPE MACROLIDE FAMILY EXPORT SYSTEM PERMEASE COMPONENT 2"/>
    <property type="match status" value="1"/>
</dbReference>
<dbReference type="PANTHER" id="PTHR30572">
    <property type="entry name" value="MEMBRANE COMPONENT OF TRANSPORTER-RELATED"/>
    <property type="match status" value="1"/>
</dbReference>
<evidence type="ECO:0000256" key="6">
    <source>
        <dbReference type="SAM" id="Phobius"/>
    </source>
</evidence>
<dbReference type="GO" id="GO:0005886">
    <property type="term" value="C:plasma membrane"/>
    <property type="evidence" value="ECO:0007669"/>
    <property type="project" value="UniProtKB-SubCell"/>
</dbReference>
<feature type="transmembrane region" description="Helical" evidence="6">
    <location>
        <begin position="338"/>
        <end position="362"/>
    </location>
</feature>
<accession>A0A0D8JAS7</accession>
<feature type="domain" description="MacB-like periplasmic core" evidence="8">
    <location>
        <begin position="32"/>
        <end position="197"/>
    </location>
</feature>
<keyword evidence="4 6" id="KW-1133">Transmembrane helix</keyword>
<evidence type="ECO:0000259" key="7">
    <source>
        <dbReference type="Pfam" id="PF02687"/>
    </source>
</evidence>
<proteinExistence type="predicted"/>
<evidence type="ECO:0000256" key="2">
    <source>
        <dbReference type="ARBA" id="ARBA00022475"/>
    </source>
</evidence>
<feature type="domain" description="ABC3 transporter permease C-terminal" evidence="7">
    <location>
        <begin position="641"/>
        <end position="752"/>
    </location>
</feature>
<feature type="transmembrane region" description="Helical" evidence="6">
    <location>
        <begin position="636"/>
        <end position="658"/>
    </location>
</feature>
<dbReference type="GO" id="GO:0022857">
    <property type="term" value="F:transmembrane transporter activity"/>
    <property type="evidence" value="ECO:0007669"/>
    <property type="project" value="TreeGrafter"/>
</dbReference>
<feature type="transmembrane region" description="Helical" evidence="6">
    <location>
        <begin position="688"/>
        <end position="708"/>
    </location>
</feature>
<evidence type="ECO:0000313" key="10">
    <source>
        <dbReference type="Proteomes" id="UP000032544"/>
    </source>
</evidence>
<protein>
    <submittedName>
        <fullName evidence="9">Uncharacterized protein</fullName>
    </submittedName>
</protein>
<organism evidence="9 10">
    <name type="scientific">Draconibacterium sediminis</name>
    <dbReference type="NCBI Taxonomy" id="1544798"/>
    <lineage>
        <taxon>Bacteria</taxon>
        <taxon>Pseudomonadati</taxon>
        <taxon>Bacteroidota</taxon>
        <taxon>Bacteroidia</taxon>
        <taxon>Marinilabiliales</taxon>
        <taxon>Prolixibacteraceae</taxon>
        <taxon>Draconibacterium</taxon>
    </lineage>
</organism>
<dbReference type="InterPro" id="IPR025857">
    <property type="entry name" value="MacB_PCD"/>
</dbReference>
<comment type="subcellular location">
    <subcellularLocation>
        <location evidence="1">Cell membrane</location>
        <topology evidence="1">Multi-pass membrane protein</topology>
    </subcellularLocation>
</comment>
<sequence>MVHELKTDQFNKNKNQIARILQKYDDRFDQIIPTIVAPTLKANDPSVLNFVRYTKEFLPEPVTVHKEGVTGNEPGILYADQSLFDVFSFPIVLGDISEFDQTPNALVISERSARKYFGQENPIGQQLTFDLYTDNMKKSPKQFQVAAVMKNIPSTSTIQADFVMNLDGKTSNHWGAGRVESFLLLSPNAIREEVETNIAETYFANYGNKFNSKPDYDEWKLQPLTDIHFHSEYVTGGSMGSLVFIKVLTIISVLILSVALLNYILLNSSLSLKYFKTQKILSFNGAGKRDVFINEIIYTLLQMLLALFLAAPLAQFIHQHFGEYLGNNHQFILYDYPLQLFLILGSALILGSIAAWLLERLLSGTLHRMQHKSVNLKSRQSMGAYFIVGQIIVFTALLMSSFVLVKQMNYIQEKDPGCDLNNTQSFAIRETDLSRIAAIKQELLKSPFITNFSHGVPLPVGGENMEEVKVENNPKESISAILLQEDPEFVEVYNIPLLAGRNLDPNKQPKSFDDFFKVRNSPIEVLVNESFAEKMNQKNVLGTILRGHGFQHGVIVGVVDDFHSESYYNPIKPTVLAYHMSRVTGSYSIKYKEGHLVEACKHLKTVYDEFYPDSFLYQWHYDQSEAYGKDIRRTKLISGLTIVTILISVLGLIGWSILATEGKTKEIGIRKVNGAKVSEILTMLNRDFVRWVTIASIVATPIAYYVMTKWLENFAYKTTLSWWIFALAGVLALGIALLTVSWQSWRAATRNPVEALRYE</sequence>
<evidence type="ECO:0000256" key="3">
    <source>
        <dbReference type="ARBA" id="ARBA00022692"/>
    </source>
</evidence>
<keyword evidence="3 6" id="KW-0812">Transmembrane</keyword>
<dbReference type="InterPro" id="IPR050250">
    <property type="entry name" value="Macrolide_Exporter_MacB"/>
</dbReference>
<dbReference type="STRING" id="1544798.LH29_00790"/>
<feature type="transmembrane region" description="Helical" evidence="6">
    <location>
        <begin position="243"/>
        <end position="266"/>
    </location>
</feature>
<dbReference type="AlphaFoldDB" id="A0A0D8JAS7"/>
<dbReference type="Proteomes" id="UP000032544">
    <property type="component" value="Unassembled WGS sequence"/>
</dbReference>
<evidence type="ECO:0000256" key="1">
    <source>
        <dbReference type="ARBA" id="ARBA00004651"/>
    </source>
</evidence>
<keyword evidence="5 6" id="KW-0472">Membrane</keyword>
<feature type="transmembrane region" description="Helical" evidence="6">
    <location>
        <begin position="296"/>
        <end position="318"/>
    </location>
</feature>
<evidence type="ECO:0000259" key="8">
    <source>
        <dbReference type="Pfam" id="PF12704"/>
    </source>
</evidence>
<dbReference type="PATRIC" id="fig|1544798.3.peg.160"/>
<keyword evidence="10" id="KW-1185">Reference proteome</keyword>
<evidence type="ECO:0000313" key="9">
    <source>
        <dbReference type="EMBL" id="KJF44105.1"/>
    </source>
</evidence>
<dbReference type="InterPro" id="IPR003838">
    <property type="entry name" value="ABC3_permease_C"/>
</dbReference>
<feature type="transmembrane region" description="Helical" evidence="6">
    <location>
        <begin position="720"/>
        <end position="740"/>
    </location>
</feature>
<keyword evidence="2" id="KW-1003">Cell membrane</keyword>
<dbReference type="EMBL" id="JRHC01000001">
    <property type="protein sequence ID" value="KJF44105.1"/>
    <property type="molecule type" value="Genomic_DNA"/>
</dbReference>
<evidence type="ECO:0000256" key="4">
    <source>
        <dbReference type="ARBA" id="ARBA00022989"/>
    </source>
</evidence>
<dbReference type="Pfam" id="PF12704">
    <property type="entry name" value="MacB_PCD"/>
    <property type="match status" value="1"/>
</dbReference>